<organism evidence="2 3">
    <name type="scientific">Oryza meyeriana var. granulata</name>
    <dbReference type="NCBI Taxonomy" id="110450"/>
    <lineage>
        <taxon>Eukaryota</taxon>
        <taxon>Viridiplantae</taxon>
        <taxon>Streptophyta</taxon>
        <taxon>Embryophyta</taxon>
        <taxon>Tracheophyta</taxon>
        <taxon>Spermatophyta</taxon>
        <taxon>Magnoliopsida</taxon>
        <taxon>Liliopsida</taxon>
        <taxon>Poales</taxon>
        <taxon>Poaceae</taxon>
        <taxon>BOP clade</taxon>
        <taxon>Oryzoideae</taxon>
        <taxon>Oryzeae</taxon>
        <taxon>Oryzinae</taxon>
        <taxon>Oryza</taxon>
        <taxon>Oryza meyeriana</taxon>
    </lineage>
</organism>
<dbReference type="Proteomes" id="UP000479710">
    <property type="component" value="Unassembled WGS sequence"/>
</dbReference>
<evidence type="ECO:0000313" key="3">
    <source>
        <dbReference type="Proteomes" id="UP000479710"/>
    </source>
</evidence>
<gene>
    <name evidence="2" type="ORF">E2562_032898</name>
</gene>
<reference evidence="2 3" key="1">
    <citation type="submission" date="2019-11" db="EMBL/GenBank/DDBJ databases">
        <title>Whole genome sequence of Oryza granulata.</title>
        <authorList>
            <person name="Li W."/>
        </authorList>
    </citation>
    <scope>NUCLEOTIDE SEQUENCE [LARGE SCALE GENOMIC DNA]</scope>
    <source>
        <strain evidence="3">cv. Menghai</strain>
        <tissue evidence="2">Leaf</tissue>
    </source>
</reference>
<feature type="region of interest" description="Disordered" evidence="1">
    <location>
        <begin position="1"/>
        <end position="64"/>
    </location>
</feature>
<keyword evidence="3" id="KW-1185">Reference proteome</keyword>
<evidence type="ECO:0000313" key="2">
    <source>
        <dbReference type="EMBL" id="KAF0930471.1"/>
    </source>
</evidence>
<comment type="caution">
    <text evidence="2">The sequence shown here is derived from an EMBL/GenBank/DDBJ whole genome shotgun (WGS) entry which is preliminary data.</text>
</comment>
<dbReference type="EMBL" id="SPHZ02000002">
    <property type="protein sequence ID" value="KAF0930471.1"/>
    <property type="molecule type" value="Genomic_DNA"/>
</dbReference>
<proteinExistence type="predicted"/>
<name>A0A6G1F0S2_9ORYZ</name>
<dbReference type="AlphaFoldDB" id="A0A6G1F0S2"/>
<accession>A0A6G1F0S2</accession>
<evidence type="ECO:0008006" key="4">
    <source>
        <dbReference type="Google" id="ProtNLM"/>
    </source>
</evidence>
<protein>
    <recommendedName>
        <fullName evidence="4">DUF834 domain-containing protein</fullName>
    </recommendedName>
</protein>
<sequence>MAETKRDRRRKTGRWWTKQTPLGGGGEIGGPEAEAEDIGVSEAPGSGRGGAGGRRQSTVVPLVG</sequence>
<evidence type="ECO:0000256" key="1">
    <source>
        <dbReference type="SAM" id="MobiDB-lite"/>
    </source>
</evidence>